<organism evidence="9 10">
    <name type="scientific">Candidatus Magasanikbacteria bacterium GW2011_GWA2_45_39</name>
    <dbReference type="NCBI Taxonomy" id="1619041"/>
    <lineage>
        <taxon>Bacteria</taxon>
        <taxon>Candidatus Magasanikiibacteriota</taxon>
    </lineage>
</organism>
<comment type="similarity">
    <text evidence="1">Belongs to the NADH dehydrogenase family.</text>
</comment>
<accession>A0A0G1MI30</accession>
<proteinExistence type="inferred from homology"/>
<keyword evidence="9" id="KW-0830">Ubiquinone</keyword>
<evidence type="ECO:0000259" key="8">
    <source>
        <dbReference type="Pfam" id="PF07992"/>
    </source>
</evidence>
<evidence type="ECO:0000256" key="2">
    <source>
        <dbReference type="ARBA" id="ARBA00012637"/>
    </source>
</evidence>
<evidence type="ECO:0000256" key="6">
    <source>
        <dbReference type="ARBA" id="ARBA00023027"/>
    </source>
</evidence>
<protein>
    <recommendedName>
        <fullName evidence="2">NADH:ubiquinone reductase (non-electrogenic)</fullName>
        <ecNumber evidence="2">1.6.5.9</ecNumber>
    </recommendedName>
</protein>
<evidence type="ECO:0000256" key="4">
    <source>
        <dbReference type="ARBA" id="ARBA00022827"/>
    </source>
</evidence>
<dbReference type="InterPro" id="IPR036188">
    <property type="entry name" value="FAD/NAD-bd_sf"/>
</dbReference>
<keyword evidence="5" id="KW-0560">Oxidoreductase</keyword>
<dbReference type="EMBL" id="LCKX01000004">
    <property type="protein sequence ID" value="KKU07874.1"/>
    <property type="molecule type" value="Genomic_DNA"/>
</dbReference>
<dbReference type="InterPro" id="IPR023753">
    <property type="entry name" value="FAD/NAD-binding_dom"/>
</dbReference>
<name>A0A0G1MI30_9BACT</name>
<evidence type="ECO:0000313" key="10">
    <source>
        <dbReference type="Proteomes" id="UP000033999"/>
    </source>
</evidence>
<dbReference type="PANTHER" id="PTHR43706:SF47">
    <property type="entry name" value="EXTERNAL NADH-UBIQUINONE OXIDOREDUCTASE 1, MITOCHONDRIAL-RELATED"/>
    <property type="match status" value="1"/>
</dbReference>
<dbReference type="GO" id="GO:0050136">
    <property type="term" value="F:NADH dehydrogenase (quinone) (non-electrogenic) activity"/>
    <property type="evidence" value="ECO:0007669"/>
    <property type="project" value="UniProtKB-EC"/>
</dbReference>
<feature type="domain" description="FAD/NAD(P)-binding" evidence="8">
    <location>
        <begin position="4"/>
        <end position="325"/>
    </location>
</feature>
<evidence type="ECO:0000256" key="5">
    <source>
        <dbReference type="ARBA" id="ARBA00023002"/>
    </source>
</evidence>
<keyword evidence="6" id="KW-0520">NAD</keyword>
<evidence type="ECO:0000256" key="7">
    <source>
        <dbReference type="ARBA" id="ARBA00047599"/>
    </source>
</evidence>
<sequence length="412" mass="45735">MPKKILILGGGFGGVRFYKTLHDLTHDSGDYLFQVVNRWNYFLFYPMLHEVATGSVDRSHITQPLREIMNCCLETFYHTDAEHIDFKNKQVKTAQGMLIYDFLCVGLGATGNFFGVKGAAEHTLQLKDIASAIALRNTIIARFEAATKSADADERKKLLHFVIVGGGSTGVELAGQLADVVFHEFKNLYQEIDYHEVKITLIQGGDRLIPQCVLPACKMAVVRLAQQGVAVQLNAVAKEITASAVYLADGNILKTKTVMWTAGVASPLRGMVDDEYLNESGYFKTRDTLQLVGHDEVFIAGDNAGVENGKGTRAPQTAQAAVGEGHVAALNCFALMSNKPLKPFSFKSKGDIMPIGDWYAVAQFGSFVFGGRFAWWLRRTIFLTEMWSWMNRLKIVADWTLNIFMPRDTSQL</sequence>
<keyword evidence="3" id="KW-0285">Flavoprotein</keyword>
<dbReference type="PANTHER" id="PTHR43706">
    <property type="entry name" value="NADH DEHYDROGENASE"/>
    <property type="match status" value="1"/>
</dbReference>
<dbReference type="EC" id="1.6.5.9" evidence="2"/>
<comment type="catalytic activity">
    <reaction evidence="7">
        <text>a quinone + NADH + H(+) = a quinol + NAD(+)</text>
        <dbReference type="Rhea" id="RHEA:46160"/>
        <dbReference type="ChEBI" id="CHEBI:15378"/>
        <dbReference type="ChEBI" id="CHEBI:24646"/>
        <dbReference type="ChEBI" id="CHEBI:57540"/>
        <dbReference type="ChEBI" id="CHEBI:57945"/>
        <dbReference type="ChEBI" id="CHEBI:132124"/>
        <dbReference type="EC" id="1.6.5.9"/>
    </reaction>
</comment>
<dbReference type="InterPro" id="IPR045024">
    <property type="entry name" value="NDH-2"/>
</dbReference>
<dbReference type="SUPFAM" id="SSF51905">
    <property type="entry name" value="FAD/NAD(P)-binding domain"/>
    <property type="match status" value="2"/>
</dbReference>
<dbReference type="PATRIC" id="fig|1619041.3.peg.141"/>
<evidence type="ECO:0000256" key="3">
    <source>
        <dbReference type="ARBA" id="ARBA00022630"/>
    </source>
</evidence>
<dbReference type="AlphaFoldDB" id="A0A0G1MI30"/>
<keyword evidence="4" id="KW-0274">FAD</keyword>
<reference evidence="9 10" key="1">
    <citation type="journal article" date="2015" name="Nature">
        <title>rRNA introns, odd ribosomes, and small enigmatic genomes across a large radiation of phyla.</title>
        <authorList>
            <person name="Brown C.T."/>
            <person name="Hug L.A."/>
            <person name="Thomas B.C."/>
            <person name="Sharon I."/>
            <person name="Castelle C.J."/>
            <person name="Singh A."/>
            <person name="Wilkins M.J."/>
            <person name="Williams K.H."/>
            <person name="Banfield J.F."/>
        </authorList>
    </citation>
    <scope>NUCLEOTIDE SEQUENCE [LARGE SCALE GENOMIC DNA]</scope>
</reference>
<dbReference type="Pfam" id="PF07992">
    <property type="entry name" value="Pyr_redox_2"/>
    <property type="match status" value="1"/>
</dbReference>
<dbReference type="Gene3D" id="3.50.50.100">
    <property type="match status" value="1"/>
</dbReference>
<comment type="caution">
    <text evidence="9">The sequence shown here is derived from an EMBL/GenBank/DDBJ whole genome shotgun (WGS) entry which is preliminary data.</text>
</comment>
<dbReference type="Proteomes" id="UP000033999">
    <property type="component" value="Unassembled WGS sequence"/>
</dbReference>
<gene>
    <name evidence="9" type="ORF">UX10_C0004G0002</name>
</gene>
<evidence type="ECO:0000313" key="9">
    <source>
        <dbReference type="EMBL" id="KKU07874.1"/>
    </source>
</evidence>
<evidence type="ECO:0000256" key="1">
    <source>
        <dbReference type="ARBA" id="ARBA00005272"/>
    </source>
</evidence>